<feature type="domain" description="DUF1659" evidence="1">
    <location>
        <begin position="4"/>
        <end position="71"/>
    </location>
</feature>
<dbReference type="Proteomes" id="UP000295416">
    <property type="component" value="Unassembled WGS sequence"/>
</dbReference>
<accession>A0A4R2P4M2</accession>
<dbReference type="EMBL" id="SLXK01000008">
    <property type="protein sequence ID" value="TCP29769.1"/>
    <property type="molecule type" value="Genomic_DNA"/>
</dbReference>
<gene>
    <name evidence="2" type="ORF">EV207_10861</name>
</gene>
<sequence>MASGTVVNSALILTLDAGVNEDGKPVYKRKSFRNIKTLATYDQLFNVANALAPLQQYPLESVERDNSIMISAE</sequence>
<dbReference type="RefSeq" id="WP_132745343.1">
    <property type="nucleotide sequence ID" value="NZ_SLXK01000008.1"/>
</dbReference>
<dbReference type="Pfam" id="PF07872">
    <property type="entry name" value="DUF1659"/>
    <property type="match status" value="1"/>
</dbReference>
<protein>
    <submittedName>
        <fullName evidence="2">Uncharacterized protein DUF1659</fullName>
    </submittedName>
</protein>
<evidence type="ECO:0000313" key="3">
    <source>
        <dbReference type="Proteomes" id="UP000295416"/>
    </source>
</evidence>
<dbReference type="AlphaFoldDB" id="A0A4R2P4M2"/>
<evidence type="ECO:0000259" key="1">
    <source>
        <dbReference type="Pfam" id="PF07872"/>
    </source>
</evidence>
<dbReference type="InterPro" id="IPR012454">
    <property type="entry name" value="DUF1659"/>
</dbReference>
<name>A0A4R2P4M2_9BACL</name>
<dbReference type="OrthoDB" id="48766at2"/>
<keyword evidence="3" id="KW-1185">Reference proteome</keyword>
<proteinExistence type="predicted"/>
<reference evidence="2 3" key="1">
    <citation type="submission" date="2019-03" db="EMBL/GenBank/DDBJ databases">
        <title>Genomic Encyclopedia of Type Strains, Phase IV (KMG-IV): sequencing the most valuable type-strain genomes for metagenomic binning, comparative biology and taxonomic classification.</title>
        <authorList>
            <person name="Goeker M."/>
        </authorList>
    </citation>
    <scope>NUCLEOTIDE SEQUENCE [LARGE SCALE GENOMIC DNA]</scope>
    <source>
        <strain evidence="2 3">DSM 19377</strain>
    </source>
</reference>
<evidence type="ECO:0000313" key="2">
    <source>
        <dbReference type="EMBL" id="TCP29769.1"/>
    </source>
</evidence>
<organism evidence="2 3">
    <name type="scientific">Scopulibacillus darangshiensis</name>
    <dbReference type="NCBI Taxonomy" id="442528"/>
    <lineage>
        <taxon>Bacteria</taxon>
        <taxon>Bacillati</taxon>
        <taxon>Bacillota</taxon>
        <taxon>Bacilli</taxon>
        <taxon>Bacillales</taxon>
        <taxon>Sporolactobacillaceae</taxon>
        <taxon>Scopulibacillus</taxon>
    </lineage>
</organism>
<comment type="caution">
    <text evidence="2">The sequence shown here is derived from an EMBL/GenBank/DDBJ whole genome shotgun (WGS) entry which is preliminary data.</text>
</comment>